<dbReference type="EMBL" id="QICA01000008">
    <property type="protein sequence ID" value="RNL38171.1"/>
    <property type="molecule type" value="Genomic_DNA"/>
</dbReference>
<name>A0A3N0ATG1_9ACTN</name>
<evidence type="ECO:0000313" key="4">
    <source>
        <dbReference type="Proteomes" id="UP000278327"/>
    </source>
</evidence>
<dbReference type="AlphaFoldDB" id="A0A3N0ATG1"/>
<reference evidence="3 4" key="1">
    <citation type="journal article" date="2019" name="Microbiol. Resour. Announc.">
        <title>Draft Genome Sequences of Type Strains of Gordonibacter faecihominis, Paraeggerthella hongkongensis, Parvibacter caecicola,Slackia equolifaciens, Slackia faecicanis, and Slackia isoflavoniconvertens.</title>
        <authorList>
            <person name="Danylec N."/>
            <person name="Stoll D.A."/>
            <person name="Dotsch A."/>
            <person name="Huch M."/>
        </authorList>
    </citation>
    <scope>NUCLEOTIDE SEQUENCE [LARGE SCALE GENOMIC DNA]</scope>
    <source>
        <strain evidence="3 4">DSM 18785</strain>
    </source>
</reference>
<evidence type="ECO:0000256" key="1">
    <source>
        <dbReference type="SAM" id="Phobius"/>
    </source>
</evidence>
<gene>
    <name evidence="3" type="ORF">DMP10_06020</name>
</gene>
<protein>
    <submittedName>
        <fullName evidence="3">YccF domain-containing protein</fullName>
    </submittedName>
</protein>
<keyword evidence="4" id="KW-1185">Reference proteome</keyword>
<dbReference type="NCBIfam" id="NF008740">
    <property type="entry name" value="PRK11770.1-2"/>
    <property type="match status" value="1"/>
</dbReference>
<dbReference type="PIRSF" id="PIRSF028777">
    <property type="entry name" value="UCP028777"/>
    <property type="match status" value="1"/>
</dbReference>
<dbReference type="InterPro" id="IPR005185">
    <property type="entry name" value="YccF"/>
</dbReference>
<feature type="transmembrane region" description="Helical" evidence="1">
    <location>
        <begin position="80"/>
        <end position="101"/>
    </location>
</feature>
<dbReference type="PANTHER" id="PTHR42903:SF1">
    <property type="entry name" value="INNER MEMBRANE PROTEIN YCCF"/>
    <property type="match status" value="1"/>
</dbReference>
<keyword evidence="1" id="KW-0472">Membrane</keyword>
<dbReference type="InterPro" id="IPR031308">
    <property type="entry name" value="UCP028777"/>
</dbReference>
<keyword evidence="1" id="KW-0812">Transmembrane</keyword>
<feature type="transmembrane region" description="Helical" evidence="1">
    <location>
        <begin position="6"/>
        <end position="35"/>
    </location>
</feature>
<dbReference type="Proteomes" id="UP000278327">
    <property type="component" value="Unassembled WGS sequence"/>
</dbReference>
<feature type="domain" description="Inner membrane component" evidence="2">
    <location>
        <begin position="66"/>
        <end position="115"/>
    </location>
</feature>
<proteinExistence type="predicted"/>
<dbReference type="RefSeq" id="WP_117284938.1">
    <property type="nucleotide sequence ID" value="NZ_JAMTCE010000007.1"/>
</dbReference>
<comment type="caution">
    <text evidence="3">The sequence shown here is derived from an EMBL/GenBank/DDBJ whole genome shotgun (WGS) entry which is preliminary data.</text>
</comment>
<accession>A0A3N0ATG1</accession>
<dbReference type="Pfam" id="PF03733">
    <property type="entry name" value="YccF"/>
    <property type="match status" value="2"/>
</dbReference>
<evidence type="ECO:0000313" key="3">
    <source>
        <dbReference type="EMBL" id="RNL38171.1"/>
    </source>
</evidence>
<keyword evidence="1" id="KW-1133">Transmembrane helix</keyword>
<dbReference type="PANTHER" id="PTHR42903">
    <property type="entry name" value="INNER MEMBRANE PROTEIN YCCF"/>
    <property type="match status" value="1"/>
</dbReference>
<feature type="domain" description="Inner membrane component" evidence="2">
    <location>
        <begin position="4"/>
        <end position="54"/>
    </location>
</feature>
<dbReference type="InterPro" id="IPR052937">
    <property type="entry name" value="Inner_membrane_protein"/>
</dbReference>
<evidence type="ECO:0000259" key="2">
    <source>
        <dbReference type="Pfam" id="PF03733"/>
    </source>
</evidence>
<sequence>MSTIANIIWIIFGGLFTAIAWCLAGIIFSITIIGIPLGRQCFKMASLTLAPFGKSIVYGGGAPSLIANIFWLILAGLPMAFSYACLGAVYCITVIGIPVGLQCFKMAKLSLLPFGAQVV</sequence>
<feature type="transmembrane region" description="Helical" evidence="1">
    <location>
        <begin position="56"/>
        <end position="74"/>
    </location>
</feature>
<organism evidence="3 4">
    <name type="scientific">Adlercreutzia equolifaciens subsp. celatus DSM 18785</name>
    <dbReference type="NCBI Taxonomy" id="1121021"/>
    <lineage>
        <taxon>Bacteria</taxon>
        <taxon>Bacillati</taxon>
        <taxon>Actinomycetota</taxon>
        <taxon>Coriobacteriia</taxon>
        <taxon>Eggerthellales</taxon>
        <taxon>Eggerthellaceae</taxon>
        <taxon>Adlercreutzia</taxon>
    </lineage>
</organism>
<dbReference type="GO" id="GO:0005886">
    <property type="term" value="C:plasma membrane"/>
    <property type="evidence" value="ECO:0007669"/>
    <property type="project" value="TreeGrafter"/>
</dbReference>